<dbReference type="RefSeq" id="WP_377467085.1">
    <property type="nucleotide sequence ID" value="NZ_JBHUOP010000004.1"/>
</dbReference>
<evidence type="ECO:0000313" key="2">
    <source>
        <dbReference type="EMBL" id="MFD2841163.1"/>
    </source>
</evidence>
<dbReference type="InterPro" id="IPR036653">
    <property type="entry name" value="CinA-like_C"/>
</dbReference>
<keyword evidence="3" id="KW-1185">Reference proteome</keyword>
<dbReference type="Gene3D" id="3.90.950.20">
    <property type="entry name" value="CinA-like"/>
    <property type="match status" value="1"/>
</dbReference>
<comment type="caution">
    <text evidence="2">The sequence shown here is derived from an EMBL/GenBank/DDBJ whole genome shotgun (WGS) entry which is preliminary data.</text>
</comment>
<dbReference type="Proteomes" id="UP001597391">
    <property type="component" value="Unassembled WGS sequence"/>
</dbReference>
<dbReference type="EMBL" id="JBHUOP010000004">
    <property type="protein sequence ID" value="MFD2841163.1"/>
    <property type="molecule type" value="Genomic_DNA"/>
</dbReference>
<evidence type="ECO:0000313" key="3">
    <source>
        <dbReference type="Proteomes" id="UP001597391"/>
    </source>
</evidence>
<protein>
    <submittedName>
        <fullName evidence="2">CinA family protein</fullName>
    </submittedName>
</protein>
<dbReference type="SUPFAM" id="SSF142433">
    <property type="entry name" value="CinA-like"/>
    <property type="match status" value="1"/>
</dbReference>
<gene>
    <name evidence="2" type="ORF">ACFSYH_11380</name>
</gene>
<name>A0ABW5XHF4_9MICO</name>
<dbReference type="InterPro" id="IPR008136">
    <property type="entry name" value="CinA_C"/>
</dbReference>
<accession>A0ABW5XHF4</accession>
<evidence type="ECO:0000259" key="1">
    <source>
        <dbReference type="Pfam" id="PF02464"/>
    </source>
</evidence>
<reference evidence="3" key="1">
    <citation type="journal article" date="2019" name="Int. J. Syst. Evol. Microbiol.">
        <title>The Global Catalogue of Microorganisms (GCM) 10K type strain sequencing project: providing services to taxonomists for standard genome sequencing and annotation.</title>
        <authorList>
            <consortium name="The Broad Institute Genomics Platform"/>
            <consortium name="The Broad Institute Genome Sequencing Center for Infectious Disease"/>
            <person name="Wu L."/>
            <person name="Ma J."/>
        </authorList>
    </citation>
    <scope>NUCLEOTIDE SEQUENCE [LARGE SCALE GENOMIC DNA]</scope>
    <source>
        <strain evidence="3">KCTC 33576</strain>
    </source>
</reference>
<dbReference type="Pfam" id="PF02464">
    <property type="entry name" value="CinA"/>
    <property type="match status" value="1"/>
</dbReference>
<feature type="domain" description="CinA C-terminal" evidence="1">
    <location>
        <begin position="25"/>
        <end position="152"/>
    </location>
</feature>
<organism evidence="2 3">
    <name type="scientific">Populibacterium corticicola</name>
    <dbReference type="NCBI Taxonomy" id="1812826"/>
    <lineage>
        <taxon>Bacteria</taxon>
        <taxon>Bacillati</taxon>
        <taxon>Actinomycetota</taxon>
        <taxon>Actinomycetes</taxon>
        <taxon>Micrococcales</taxon>
        <taxon>Jonesiaceae</taxon>
        <taxon>Populibacterium</taxon>
    </lineage>
</organism>
<proteinExistence type="predicted"/>
<dbReference type="NCBIfam" id="TIGR00199">
    <property type="entry name" value="PncC_domain"/>
    <property type="match status" value="1"/>
</dbReference>
<sequence length="200" mass="20752">MTGTFVALSSDETTAFLDAHPAHAAALVIARLIERGQTLACAESLTGGLLADSLVSVPGASAAFRGSAVTYATDAKSSVLHVDSELLARCGAVDPEVARQMSTGARVLYGADRAIATTGVAGPTEQDGKPVGLAYVGVAGPDDVSAQVYELRLEPDIIVRLMSGGKYESNREGIRRAVTQVALGLLLQDIERHPLTDHAL</sequence>